<evidence type="ECO:0000313" key="11">
    <source>
        <dbReference type="EMBL" id="KAK6911605.1"/>
    </source>
</evidence>
<keyword evidence="4" id="KW-0762">Sugar transport</keyword>
<feature type="transmembrane region" description="Helical" evidence="10">
    <location>
        <begin position="101"/>
        <end position="123"/>
    </location>
</feature>
<comment type="similarity">
    <text evidence="2">Belongs to the SWEET sugar transporter family.</text>
</comment>
<sequence>MLKPGGSLIVTVNGAGAVLQFIYVTLFLVYAPKDIKVKMLKLVLLLDVIFLGVVIVLTLLVIPKDLRLTIVGVLCAVLTLGMYASPLAVMTTVIRTKSVEYMPFSLSFFLFLNAGDWIVYSVLVQDFFIGVPNAIGFVLGSAQLILYSIYRNYKLEPGKPEKVVDGDTLEKAKDDVEMRSHEEGDDEKAKTKRLGKGKSLPTKTISRSNSIKKVGRLEEERKQRLLRKRRETEGHKSFGTHFERDNLPCQQIQKNKKKKKIINNKKEENRQKKNMGFIHGQTLNLLLRFFLLILLISPSMSSSKPTAYEALETFNFPMGLLPKGVKDFTLDESTGKFSATWNETCSFSLEGSYQLRYSSTIKGHISENKLTNLEGVSVKLFFVWVNIVEVNRNGDDLEFSVGIASAGFPIENFEICPQCGCGLDCGDLKSYVASY</sequence>
<evidence type="ECO:0000256" key="3">
    <source>
        <dbReference type="ARBA" id="ARBA00022448"/>
    </source>
</evidence>
<dbReference type="InterPro" id="IPR007493">
    <property type="entry name" value="DUF538"/>
</dbReference>
<proteinExistence type="inferred from homology"/>
<dbReference type="InterPro" id="IPR047664">
    <property type="entry name" value="SWEET"/>
</dbReference>
<accession>A0AAN8UA09</accession>
<comment type="subcellular location">
    <subcellularLocation>
        <location evidence="1">Endomembrane system</location>
        <topology evidence="1">Multi-pass membrane protein</topology>
    </subcellularLocation>
</comment>
<evidence type="ECO:0000256" key="10">
    <source>
        <dbReference type="SAM" id="Phobius"/>
    </source>
</evidence>
<keyword evidence="5 10" id="KW-0812">Transmembrane</keyword>
<dbReference type="GO" id="GO:0051119">
    <property type="term" value="F:sugar transmembrane transporter activity"/>
    <property type="evidence" value="ECO:0007669"/>
    <property type="project" value="InterPro"/>
</dbReference>
<evidence type="ECO:0000313" key="12">
    <source>
        <dbReference type="Proteomes" id="UP001370490"/>
    </source>
</evidence>
<dbReference type="InterPro" id="IPR036758">
    <property type="entry name" value="At5g01610-like"/>
</dbReference>
<dbReference type="Pfam" id="PF04398">
    <property type="entry name" value="DUF538"/>
    <property type="match status" value="1"/>
</dbReference>
<feature type="transmembrane region" description="Helical" evidence="10">
    <location>
        <begin position="129"/>
        <end position="150"/>
    </location>
</feature>
<keyword evidence="6" id="KW-0677">Repeat</keyword>
<dbReference type="Gene3D" id="1.20.1280.290">
    <property type="match status" value="1"/>
</dbReference>
<feature type="region of interest" description="Disordered" evidence="9">
    <location>
        <begin position="164"/>
        <end position="202"/>
    </location>
</feature>
<dbReference type="GO" id="GO:0051260">
    <property type="term" value="P:protein homooligomerization"/>
    <property type="evidence" value="ECO:0007669"/>
    <property type="project" value="UniProtKB-ARBA"/>
</dbReference>
<dbReference type="AlphaFoldDB" id="A0AAN8UA09"/>
<feature type="transmembrane region" description="Helical" evidence="10">
    <location>
        <begin position="6"/>
        <end position="30"/>
    </location>
</feature>
<protein>
    <recommendedName>
        <fullName evidence="13">Bidirectional sugar transporter SWEET</fullName>
    </recommendedName>
</protein>
<dbReference type="FunFam" id="1.20.1280.290:FF:000002">
    <property type="entry name" value="Bidirectional sugar transporter SWEET"/>
    <property type="match status" value="1"/>
</dbReference>
<evidence type="ECO:0000256" key="1">
    <source>
        <dbReference type="ARBA" id="ARBA00004127"/>
    </source>
</evidence>
<dbReference type="InterPro" id="IPR004316">
    <property type="entry name" value="SWEET_rpt"/>
</dbReference>
<comment type="caution">
    <text evidence="11">The sequence shown here is derived from an EMBL/GenBank/DDBJ whole genome shotgun (WGS) entry which is preliminary data.</text>
</comment>
<dbReference type="SUPFAM" id="SSF141562">
    <property type="entry name" value="At5g01610-like"/>
    <property type="match status" value="1"/>
</dbReference>
<dbReference type="PANTHER" id="PTHR10791:SF142">
    <property type="entry name" value="BIDIRECTIONAL SUGAR TRANSPORTER SWEET16"/>
    <property type="match status" value="1"/>
</dbReference>
<keyword evidence="7 10" id="KW-1133">Transmembrane helix</keyword>
<feature type="transmembrane region" description="Helical" evidence="10">
    <location>
        <begin position="275"/>
        <end position="296"/>
    </location>
</feature>
<name>A0AAN8UA09_9MAGN</name>
<dbReference type="Proteomes" id="UP001370490">
    <property type="component" value="Unassembled WGS sequence"/>
</dbReference>
<dbReference type="Pfam" id="PF03083">
    <property type="entry name" value="MtN3_slv"/>
    <property type="match status" value="1"/>
</dbReference>
<reference evidence="11 12" key="1">
    <citation type="submission" date="2023-12" db="EMBL/GenBank/DDBJ databases">
        <title>A high-quality genome assembly for Dillenia turbinata (Dilleniales).</title>
        <authorList>
            <person name="Chanderbali A."/>
        </authorList>
    </citation>
    <scope>NUCLEOTIDE SEQUENCE [LARGE SCALE GENOMIC DNA]</scope>
    <source>
        <strain evidence="11">LSX21</strain>
        <tissue evidence="11">Leaf</tissue>
    </source>
</reference>
<dbReference type="GO" id="GO:0012505">
    <property type="term" value="C:endomembrane system"/>
    <property type="evidence" value="ECO:0007669"/>
    <property type="project" value="UniProtKB-SubCell"/>
</dbReference>
<dbReference type="Gene3D" id="2.30.240.10">
    <property type="entry name" value="At5g01610-like"/>
    <property type="match status" value="1"/>
</dbReference>
<evidence type="ECO:0000256" key="4">
    <source>
        <dbReference type="ARBA" id="ARBA00022597"/>
    </source>
</evidence>
<evidence type="ECO:0000256" key="5">
    <source>
        <dbReference type="ARBA" id="ARBA00022692"/>
    </source>
</evidence>
<evidence type="ECO:0000256" key="8">
    <source>
        <dbReference type="ARBA" id="ARBA00023136"/>
    </source>
</evidence>
<feature type="transmembrane region" description="Helical" evidence="10">
    <location>
        <begin position="68"/>
        <end position="89"/>
    </location>
</feature>
<evidence type="ECO:0000256" key="7">
    <source>
        <dbReference type="ARBA" id="ARBA00022989"/>
    </source>
</evidence>
<evidence type="ECO:0000256" key="9">
    <source>
        <dbReference type="SAM" id="MobiDB-lite"/>
    </source>
</evidence>
<evidence type="ECO:0000256" key="2">
    <source>
        <dbReference type="ARBA" id="ARBA00007809"/>
    </source>
</evidence>
<evidence type="ECO:0000256" key="6">
    <source>
        <dbReference type="ARBA" id="ARBA00022737"/>
    </source>
</evidence>
<keyword evidence="12" id="KW-1185">Reference proteome</keyword>
<dbReference type="PANTHER" id="PTHR10791">
    <property type="entry name" value="RAG1-ACTIVATING PROTEIN 1"/>
    <property type="match status" value="1"/>
</dbReference>
<feature type="transmembrane region" description="Helical" evidence="10">
    <location>
        <begin position="42"/>
        <end position="62"/>
    </location>
</feature>
<dbReference type="EMBL" id="JBAMMX010000028">
    <property type="protein sequence ID" value="KAK6911605.1"/>
    <property type="molecule type" value="Genomic_DNA"/>
</dbReference>
<keyword evidence="8 10" id="KW-0472">Membrane</keyword>
<gene>
    <name evidence="11" type="ORF">RJ641_023698</name>
</gene>
<evidence type="ECO:0008006" key="13">
    <source>
        <dbReference type="Google" id="ProtNLM"/>
    </source>
</evidence>
<feature type="compositionally biased region" description="Basic and acidic residues" evidence="9">
    <location>
        <begin position="164"/>
        <end position="182"/>
    </location>
</feature>
<organism evidence="11 12">
    <name type="scientific">Dillenia turbinata</name>
    <dbReference type="NCBI Taxonomy" id="194707"/>
    <lineage>
        <taxon>Eukaryota</taxon>
        <taxon>Viridiplantae</taxon>
        <taxon>Streptophyta</taxon>
        <taxon>Embryophyta</taxon>
        <taxon>Tracheophyta</taxon>
        <taxon>Spermatophyta</taxon>
        <taxon>Magnoliopsida</taxon>
        <taxon>eudicotyledons</taxon>
        <taxon>Gunneridae</taxon>
        <taxon>Pentapetalae</taxon>
        <taxon>Dilleniales</taxon>
        <taxon>Dilleniaceae</taxon>
        <taxon>Dillenia</taxon>
    </lineage>
</organism>
<dbReference type="GO" id="GO:0016020">
    <property type="term" value="C:membrane"/>
    <property type="evidence" value="ECO:0007669"/>
    <property type="project" value="InterPro"/>
</dbReference>
<keyword evidence="3" id="KW-0813">Transport</keyword>